<dbReference type="GO" id="GO:0005576">
    <property type="term" value="C:extracellular region"/>
    <property type="evidence" value="ECO:0007669"/>
    <property type="project" value="TreeGrafter"/>
</dbReference>
<dbReference type="InterPro" id="IPR003399">
    <property type="entry name" value="Mce/MlaD"/>
</dbReference>
<dbReference type="STRING" id="310780.SAMN05216267_102179"/>
<feature type="region of interest" description="Disordered" evidence="1">
    <location>
        <begin position="1"/>
        <end position="28"/>
    </location>
</feature>
<keyword evidence="6" id="KW-1185">Reference proteome</keyword>
<evidence type="ECO:0000313" key="5">
    <source>
        <dbReference type="EMBL" id="SEO25972.1"/>
    </source>
</evidence>
<dbReference type="InterPro" id="IPR024516">
    <property type="entry name" value="Mce_C"/>
</dbReference>
<feature type="compositionally biased region" description="Low complexity" evidence="1">
    <location>
        <begin position="351"/>
        <end position="375"/>
    </location>
</feature>
<dbReference type="InterPro" id="IPR052336">
    <property type="entry name" value="MlaD_Phospholipid_Transporter"/>
</dbReference>
<evidence type="ECO:0000256" key="2">
    <source>
        <dbReference type="SAM" id="Phobius"/>
    </source>
</evidence>
<reference evidence="5 6" key="1">
    <citation type="submission" date="2016-10" db="EMBL/GenBank/DDBJ databases">
        <authorList>
            <person name="de Groot N.N."/>
        </authorList>
    </citation>
    <scope>NUCLEOTIDE SEQUENCE [LARGE SCALE GENOMIC DNA]</scope>
    <source>
        <strain evidence="5 6">CGMCC 4.2026</strain>
    </source>
</reference>
<dbReference type="OrthoDB" id="4516955at2"/>
<feature type="compositionally biased region" description="Low complexity" evidence="1">
    <location>
        <begin position="9"/>
        <end position="20"/>
    </location>
</feature>
<dbReference type="InterPro" id="IPR005693">
    <property type="entry name" value="Mce"/>
</dbReference>
<dbReference type="PANTHER" id="PTHR33371:SF4">
    <property type="entry name" value="INTERMEMBRANE PHOSPHOLIPID TRANSPORT SYSTEM BINDING PROTEIN MLAD"/>
    <property type="match status" value="1"/>
</dbReference>
<organism evidence="5 6">
    <name type="scientific">Actinacidiphila rubida</name>
    <dbReference type="NCBI Taxonomy" id="310780"/>
    <lineage>
        <taxon>Bacteria</taxon>
        <taxon>Bacillati</taxon>
        <taxon>Actinomycetota</taxon>
        <taxon>Actinomycetes</taxon>
        <taxon>Kitasatosporales</taxon>
        <taxon>Streptomycetaceae</taxon>
        <taxon>Actinacidiphila</taxon>
    </lineage>
</organism>
<feature type="region of interest" description="Disordered" evidence="1">
    <location>
        <begin position="351"/>
        <end position="394"/>
    </location>
</feature>
<dbReference type="Pfam" id="PF02470">
    <property type="entry name" value="MlaD"/>
    <property type="match status" value="1"/>
</dbReference>
<dbReference type="NCBIfam" id="TIGR00996">
    <property type="entry name" value="Mtu_fam_mce"/>
    <property type="match status" value="1"/>
</dbReference>
<feature type="transmembrane region" description="Helical" evidence="2">
    <location>
        <begin position="34"/>
        <end position="56"/>
    </location>
</feature>
<keyword evidence="2" id="KW-0472">Membrane</keyword>
<dbReference type="Pfam" id="PF11887">
    <property type="entry name" value="Mce4_CUP1"/>
    <property type="match status" value="1"/>
</dbReference>
<dbReference type="Proteomes" id="UP000181951">
    <property type="component" value="Unassembled WGS sequence"/>
</dbReference>
<dbReference type="EMBL" id="FODD01000021">
    <property type="protein sequence ID" value="SEO25972.1"/>
    <property type="molecule type" value="Genomic_DNA"/>
</dbReference>
<evidence type="ECO:0000259" key="3">
    <source>
        <dbReference type="Pfam" id="PF02470"/>
    </source>
</evidence>
<dbReference type="RefSeq" id="WP_079176133.1">
    <property type="nucleotide sequence ID" value="NZ_FODD01000021.1"/>
</dbReference>
<keyword evidence="2" id="KW-1133">Transmembrane helix</keyword>
<dbReference type="PANTHER" id="PTHR33371">
    <property type="entry name" value="INTERMEMBRANE PHOSPHOLIPID TRANSPORT SYSTEM BINDING PROTEIN MLAD-RELATED"/>
    <property type="match status" value="1"/>
</dbReference>
<protein>
    <submittedName>
        <fullName evidence="5">Virulence factor Mce family protein</fullName>
    </submittedName>
</protein>
<accession>A0A1H8N8T4</accession>
<evidence type="ECO:0000256" key="1">
    <source>
        <dbReference type="SAM" id="MobiDB-lite"/>
    </source>
</evidence>
<proteinExistence type="predicted"/>
<dbReference type="AlphaFoldDB" id="A0A1H8N8T4"/>
<gene>
    <name evidence="5" type="ORF">SAMN05216267_102179</name>
</gene>
<keyword evidence="2" id="KW-0812">Transmembrane</keyword>
<sequence length="394" mass="40605">MTSDRARALRALRPWRSAPPEGGRRDRRRTALRATVTVTVLALVAGAAAAAGVWAFGGPDGPHVTAYFDRTVGVYKGSDVRVLGVKVGTVASVRPQGRQVEVVLALDHGVKVPATAGAVVVAPSVVAERYVQLTPAYTGGLQLKDHDRITADRTATPVEVDQLYASITQLSDALGPDGANTTGALSRLLDVGAQNLDGNGKAIGDSIAQLGAASKTLDSHSGDLFATLSSLQSFTAMLKANDGKVRAATDQLSTVTGFLADDKADLGGALQQLSTALGQVKTFIQDNRARLRTSIAKLAPITQTLVDQRASLAELLDTAPLAADNVLNAYDPAHRTLDGRADINELSMGPSLTAAAQPPATSAATSRTSDTGAPALPLPLPAVGPVYGSKGAAR</sequence>
<feature type="domain" description="Mce/MlaD" evidence="3">
    <location>
        <begin position="61"/>
        <end position="135"/>
    </location>
</feature>
<evidence type="ECO:0000313" key="6">
    <source>
        <dbReference type="Proteomes" id="UP000181951"/>
    </source>
</evidence>
<feature type="domain" description="Mammalian cell entry C-terminal" evidence="4">
    <location>
        <begin position="142"/>
        <end position="329"/>
    </location>
</feature>
<evidence type="ECO:0000259" key="4">
    <source>
        <dbReference type="Pfam" id="PF11887"/>
    </source>
</evidence>
<name>A0A1H8N8T4_9ACTN</name>